<organism evidence="1 2">
    <name type="scientific">Paracoccus cavernae</name>
    <dbReference type="NCBI Taxonomy" id="1571207"/>
    <lineage>
        <taxon>Bacteria</taxon>
        <taxon>Pseudomonadati</taxon>
        <taxon>Pseudomonadota</taxon>
        <taxon>Alphaproteobacteria</taxon>
        <taxon>Rhodobacterales</taxon>
        <taxon>Paracoccaceae</taxon>
        <taxon>Paracoccus</taxon>
    </lineage>
</organism>
<accession>A0ABT8D875</accession>
<evidence type="ECO:0000313" key="2">
    <source>
        <dbReference type="Proteomes" id="UP001243846"/>
    </source>
</evidence>
<comment type="caution">
    <text evidence="1">The sequence shown here is derived from an EMBL/GenBank/DDBJ whole genome shotgun (WGS) entry which is preliminary data.</text>
</comment>
<dbReference type="EMBL" id="JAUFRC010000001">
    <property type="protein sequence ID" value="MDN3711622.1"/>
    <property type="molecule type" value="Genomic_DNA"/>
</dbReference>
<sequence>MPDAFDLVAGSVCRLNLPAPYGAWNEKYEVESIEPTAGINDSDAVTIRLPVVLSEASDAVFAWDAASEERMLRRAHSARPAARSSHRLR</sequence>
<gene>
    <name evidence="1" type="ORF">QWZ10_06930</name>
</gene>
<name>A0ABT8D875_9RHOB</name>
<protein>
    <submittedName>
        <fullName evidence="1">Uncharacterized protein</fullName>
    </submittedName>
</protein>
<keyword evidence="2" id="KW-1185">Reference proteome</keyword>
<reference evidence="2" key="1">
    <citation type="journal article" date="2019" name="Int. J. Syst. Evol. Microbiol.">
        <title>The Global Catalogue of Microorganisms (GCM) 10K type strain sequencing project: providing services to taxonomists for standard genome sequencing and annotation.</title>
        <authorList>
            <consortium name="The Broad Institute Genomics Platform"/>
            <consortium name="The Broad Institute Genome Sequencing Center for Infectious Disease"/>
            <person name="Wu L."/>
            <person name="Ma J."/>
        </authorList>
    </citation>
    <scope>NUCLEOTIDE SEQUENCE [LARGE SCALE GENOMIC DNA]</scope>
    <source>
        <strain evidence="2">CECT 8482</strain>
    </source>
</reference>
<dbReference type="Proteomes" id="UP001243846">
    <property type="component" value="Unassembled WGS sequence"/>
</dbReference>
<evidence type="ECO:0000313" key="1">
    <source>
        <dbReference type="EMBL" id="MDN3711622.1"/>
    </source>
</evidence>
<proteinExistence type="predicted"/>